<evidence type="ECO:0000313" key="3">
    <source>
        <dbReference type="Proteomes" id="UP000187429"/>
    </source>
</evidence>
<protein>
    <submittedName>
        <fullName evidence="2">Uncharacterized protein</fullName>
    </submittedName>
</protein>
<reference evidence="3" key="1">
    <citation type="submission" date="2017-01" db="EMBL/GenBank/DDBJ databases">
        <authorList>
            <person name="Wang Y."/>
            <person name="White M."/>
            <person name="Kvist S."/>
            <person name="Moncalvo J.-M."/>
        </authorList>
    </citation>
    <scope>NUCLEOTIDE SEQUENCE [LARGE SCALE GENOMIC DNA]</scope>
    <source>
        <strain evidence="3">ID-206-W2</strain>
    </source>
</reference>
<evidence type="ECO:0000313" key="2">
    <source>
        <dbReference type="EMBL" id="OMJ15189.1"/>
    </source>
</evidence>
<dbReference type="SUPFAM" id="SSF56672">
    <property type="entry name" value="DNA/RNA polymerases"/>
    <property type="match status" value="1"/>
</dbReference>
<dbReference type="AlphaFoldDB" id="A0A1R1XKN3"/>
<dbReference type="EMBL" id="LSSM01004332">
    <property type="protein sequence ID" value="OMJ15189.1"/>
    <property type="molecule type" value="Genomic_DNA"/>
</dbReference>
<dbReference type="Gene3D" id="3.30.70.270">
    <property type="match status" value="1"/>
</dbReference>
<evidence type="ECO:0000256" key="1">
    <source>
        <dbReference type="SAM" id="MobiDB-lite"/>
    </source>
</evidence>
<sequence>MPKMSQIFHQQKKSRVEKAGKTRRATPGGYHKEWVKIPFAFELTPAPNKVYPPKKNYLPTIREMVEEYLKSGAIQISGGQDATCASPIFSRKEPTKIRPLLEMTHLNEFFMKEGFKMNGARSFRDLILPNGFIAKLDDKSASHHIPLHSSSTQMYRFIHQGTLNEVLSLSWT</sequence>
<gene>
    <name evidence="2" type="ORF">AYI69_g8281</name>
</gene>
<accession>A0A1R1XKN3</accession>
<organism evidence="2 3">
    <name type="scientific">Smittium culicis</name>
    <dbReference type="NCBI Taxonomy" id="133412"/>
    <lineage>
        <taxon>Eukaryota</taxon>
        <taxon>Fungi</taxon>
        <taxon>Fungi incertae sedis</taxon>
        <taxon>Zoopagomycota</taxon>
        <taxon>Kickxellomycotina</taxon>
        <taxon>Harpellomycetes</taxon>
        <taxon>Harpellales</taxon>
        <taxon>Legeriomycetaceae</taxon>
        <taxon>Smittium</taxon>
    </lineage>
</organism>
<dbReference type="Gene3D" id="3.10.10.10">
    <property type="entry name" value="HIV Type 1 Reverse Transcriptase, subunit A, domain 1"/>
    <property type="match status" value="1"/>
</dbReference>
<feature type="region of interest" description="Disordered" evidence="1">
    <location>
        <begin position="1"/>
        <end position="27"/>
    </location>
</feature>
<dbReference type="InterPro" id="IPR043128">
    <property type="entry name" value="Rev_trsase/Diguanyl_cyclase"/>
</dbReference>
<comment type="caution">
    <text evidence="2">The sequence shown here is derived from an EMBL/GenBank/DDBJ whole genome shotgun (WGS) entry which is preliminary data.</text>
</comment>
<dbReference type="InterPro" id="IPR043502">
    <property type="entry name" value="DNA/RNA_pol_sf"/>
</dbReference>
<dbReference type="Proteomes" id="UP000187429">
    <property type="component" value="Unassembled WGS sequence"/>
</dbReference>
<proteinExistence type="predicted"/>
<dbReference type="OrthoDB" id="6134629at2759"/>
<keyword evidence="3" id="KW-1185">Reference proteome</keyword>
<name>A0A1R1XKN3_9FUNG</name>